<proteinExistence type="predicted"/>
<protein>
    <submittedName>
        <fullName evidence="1">Uncharacterized protein</fullName>
    </submittedName>
</protein>
<dbReference type="InParanoid" id="F5Y8P8"/>
<name>F5Y8P8_LEAAZ</name>
<dbReference type="eggNOG" id="ENOG5031FKN">
    <property type="taxonomic scope" value="Bacteria"/>
</dbReference>
<reference evidence="1 2" key="2">
    <citation type="journal article" date="2011" name="ISME J.">
        <title>RNA-seq reveals cooperative metabolic interactions between two termite-gut spirochete species in co-culture.</title>
        <authorList>
            <person name="Rosenthal A.Z."/>
            <person name="Matson E.G."/>
            <person name="Eldar A."/>
            <person name="Leadbetter J.R."/>
        </authorList>
    </citation>
    <scope>NUCLEOTIDE SEQUENCE [LARGE SCALE GENOMIC DNA]</scope>
    <source>
        <strain evidence="2">ATCC BAA-888 / DSM 13862 / ZAS-9</strain>
    </source>
</reference>
<keyword evidence="2" id="KW-1185">Reference proteome</keyword>
<dbReference type="KEGG" id="taz:TREAZ_2209"/>
<sequence>MLFLPFCLEIASAEPSFTWGLLWSGSWANSFRAAGQAENQEAFSGEDIFAGGTLANRGDFNFGLPNLGLLLRVQAVDKRVLPPDDARAPIFTPGFGIYYDGSGPVGSFLGKGRLLRGVLDEEGLPARIRNVWVKSAPFVEKRKPAMSELKTEASSSKESETCLYLGLPQWGHFSGYASTRIDDDLNPAFGFGVETNWGDNYSLGFDGFYTQKELAARKASGWFSAAPPLPERDFRFWAFGAAFNTQNFGLASDLALSEAFAFGRDMYGNAAIRIGDKPWRFSLAADAAGSRYVDRGGAAPGAGFRMASRLERRWVRSGSFRFDTVFRSPGFGEIFNRGEASIYFRPSAPSPKNRLLFHFSRASLALSRDARVPLKTEDSLQVMAGFNFGSWRTSLSGALHGRSIFDVDENPLPFPLPPAFETFESFKAGGELNWSKGIVSISAKTGYTIKAEKENIWDIAVNASVKPGKWGRVGLKIASDQFPEKWNYTLTWRLETNSR</sequence>
<dbReference type="EMBL" id="CP001841">
    <property type="protein sequence ID" value="AEF81388.1"/>
    <property type="molecule type" value="Genomic_DNA"/>
</dbReference>
<reference evidence="2" key="1">
    <citation type="submission" date="2009-12" db="EMBL/GenBank/DDBJ databases">
        <title>Complete sequence of Treponema azotonutricium strain ZAS-9.</title>
        <authorList>
            <person name="Tetu S.G."/>
            <person name="Matson E."/>
            <person name="Ren Q."/>
            <person name="Seshadri R."/>
            <person name="Elbourne L."/>
            <person name="Hassan K.A."/>
            <person name="Durkin A."/>
            <person name="Radune D."/>
            <person name="Mohamoud Y."/>
            <person name="Shay R."/>
            <person name="Jin S."/>
            <person name="Zhang X."/>
            <person name="Lucey K."/>
            <person name="Ballor N.R."/>
            <person name="Ottesen E."/>
            <person name="Rosenthal R."/>
            <person name="Allen A."/>
            <person name="Leadbetter J.R."/>
            <person name="Paulsen I.T."/>
        </authorList>
    </citation>
    <scope>NUCLEOTIDE SEQUENCE [LARGE SCALE GENOMIC DNA]</scope>
    <source>
        <strain evidence="2">ATCC BAA-888 / DSM 13862 / ZAS-9</strain>
    </source>
</reference>
<dbReference type="HOGENOM" id="CLU_541766_0_0_12"/>
<organism evidence="1 2">
    <name type="scientific">Leadbettera azotonutricia (strain ATCC BAA-888 / DSM 13862 / ZAS-9)</name>
    <name type="common">Treponema azotonutricium</name>
    <dbReference type="NCBI Taxonomy" id="545695"/>
    <lineage>
        <taxon>Bacteria</taxon>
        <taxon>Pseudomonadati</taxon>
        <taxon>Spirochaetota</taxon>
        <taxon>Spirochaetia</taxon>
        <taxon>Spirochaetales</taxon>
        <taxon>Breznakiellaceae</taxon>
        <taxon>Leadbettera</taxon>
    </lineage>
</organism>
<dbReference type="Proteomes" id="UP000009222">
    <property type="component" value="Chromosome"/>
</dbReference>
<dbReference type="AlphaFoldDB" id="F5Y8P8"/>
<accession>F5Y8P8</accession>
<evidence type="ECO:0000313" key="1">
    <source>
        <dbReference type="EMBL" id="AEF81388.1"/>
    </source>
</evidence>
<gene>
    <name evidence="1" type="ordered locus">TREAZ_2209</name>
</gene>
<evidence type="ECO:0000313" key="2">
    <source>
        <dbReference type="Proteomes" id="UP000009222"/>
    </source>
</evidence>